<name>A0A7T8KAW8_CALRO</name>
<dbReference type="AlphaFoldDB" id="A0A7T8KAW8"/>
<evidence type="ECO:0000256" key="1">
    <source>
        <dbReference type="ARBA" id="ARBA00009481"/>
    </source>
</evidence>
<dbReference type="InterPro" id="IPR001296">
    <property type="entry name" value="Glyco_trans_1"/>
</dbReference>
<keyword evidence="10" id="KW-1185">Reference proteome</keyword>
<keyword evidence="3 9" id="KW-0808">Transferase</keyword>
<evidence type="ECO:0000313" key="10">
    <source>
        <dbReference type="Proteomes" id="UP000595437"/>
    </source>
</evidence>
<dbReference type="InterPro" id="IPR022701">
    <property type="entry name" value="QTMAN_N"/>
</dbReference>
<dbReference type="GO" id="GO:0016438">
    <property type="term" value="F:tRNA-queuosine(34) beta-mannosyltransferase activity"/>
    <property type="evidence" value="ECO:0007669"/>
    <property type="project" value="UniProtKB-EC"/>
</dbReference>
<proteinExistence type="inferred from homology"/>
<dbReference type="Pfam" id="PF12038">
    <property type="entry name" value="QTMAN_N"/>
    <property type="match status" value="1"/>
</dbReference>
<dbReference type="PANTHER" id="PTHR13615">
    <property type="entry name" value="GLYCOSYLTRANSFERASE-LIKE 1"/>
    <property type="match status" value="1"/>
</dbReference>
<protein>
    <recommendedName>
        <fullName evidence="5">tRNA-queuosine alpha-mannosyltransferase</fullName>
        <ecNumber evidence="4">2.4.1.110</ecNumber>
    </recommendedName>
</protein>
<accession>A0A7T8KAW8</accession>
<sequence>MDSARILLIEPFYGGSHKQLIQTPFDPNGQKMALESRTGALALSQRIPLQGNYTHLFASSVLNLSELIALRSDLRDLKKILYFHENQIIYPVKKDCETDFQYGYNQILSSLVADTPDYKTKGLKLQLRGKCHVLYFPQADKEGRSLGILWPHRWEHDKNPSAFFIALKKLSEEGLDFRISVLGETYKDVPDVFHEARTSLSKHVIHWGYVSSKEEYYSILAHESDVVVSTAIHEFFGVAVMEAAYLGCYPLVPNRLVYPELYPKQCLYSTDNQLYKRLKNFCKRPHLAREKVDIDFDKYDATCLRPKYQSLFN</sequence>
<dbReference type="PANTHER" id="PTHR13615:SF3">
    <property type="entry name" value="GLYCOSYLTRANSFERASE-LIKE DOMAIN-CONTAINING PROTEIN 1"/>
    <property type="match status" value="1"/>
</dbReference>
<comment type="similarity">
    <text evidence="1">Belongs to the glycosyltransferase group 1 family. Glycosyltransferase 4 subfamily.</text>
</comment>
<dbReference type="Pfam" id="PF00534">
    <property type="entry name" value="Glycos_transf_1"/>
    <property type="match status" value="1"/>
</dbReference>
<dbReference type="EC" id="2.4.1.110" evidence="4"/>
<evidence type="ECO:0000256" key="6">
    <source>
        <dbReference type="ARBA" id="ARBA00048439"/>
    </source>
</evidence>
<evidence type="ECO:0000256" key="5">
    <source>
        <dbReference type="ARBA" id="ARBA00044539"/>
    </source>
</evidence>
<comment type="catalytic activity">
    <reaction evidence="6">
        <text>queuosine(34) in tRNA(Asp) + GDP-alpha-D-mannose = O-4''-alpha-D-mannosylqueuosine(34) in tRNA(Asp) + GDP + H(+)</text>
        <dbReference type="Rhea" id="RHEA:12885"/>
        <dbReference type="Rhea" id="RHEA-COMP:18572"/>
        <dbReference type="Rhea" id="RHEA-COMP:18581"/>
        <dbReference type="ChEBI" id="CHEBI:15378"/>
        <dbReference type="ChEBI" id="CHEBI:57527"/>
        <dbReference type="ChEBI" id="CHEBI:58189"/>
        <dbReference type="ChEBI" id="CHEBI:194431"/>
        <dbReference type="ChEBI" id="CHEBI:194442"/>
        <dbReference type="EC" id="2.4.1.110"/>
    </reaction>
    <physiologicalReaction direction="left-to-right" evidence="6">
        <dbReference type="Rhea" id="RHEA:12886"/>
    </physiologicalReaction>
</comment>
<dbReference type="EMBL" id="CP045897">
    <property type="protein sequence ID" value="QQP51851.1"/>
    <property type="molecule type" value="Genomic_DNA"/>
</dbReference>
<evidence type="ECO:0000256" key="3">
    <source>
        <dbReference type="ARBA" id="ARBA00022679"/>
    </source>
</evidence>
<evidence type="ECO:0000313" key="9">
    <source>
        <dbReference type="EMBL" id="QQP51851.1"/>
    </source>
</evidence>
<feature type="domain" description="Glycosyl transferase family 1" evidence="7">
    <location>
        <begin position="148"/>
        <end position="260"/>
    </location>
</feature>
<dbReference type="CDD" id="cd01635">
    <property type="entry name" value="Glycosyltransferase_GTB-type"/>
    <property type="match status" value="1"/>
</dbReference>
<evidence type="ECO:0000259" key="8">
    <source>
        <dbReference type="Pfam" id="PF12038"/>
    </source>
</evidence>
<keyword evidence="2" id="KW-0328">Glycosyltransferase</keyword>
<feature type="domain" description="tRNA-queuosine alpha-mannosyltransferase N-terminal" evidence="8">
    <location>
        <begin position="5"/>
        <end position="115"/>
    </location>
</feature>
<gene>
    <name evidence="9" type="ORF">FKW44_013319</name>
</gene>
<evidence type="ECO:0000256" key="2">
    <source>
        <dbReference type="ARBA" id="ARBA00022676"/>
    </source>
</evidence>
<reference evidence="10" key="1">
    <citation type="submission" date="2021-01" db="EMBL/GenBank/DDBJ databases">
        <title>Caligus Genome Assembly.</title>
        <authorList>
            <person name="Gallardo-Escarate C."/>
        </authorList>
    </citation>
    <scope>NUCLEOTIDE SEQUENCE [LARGE SCALE GENOMIC DNA]</scope>
</reference>
<evidence type="ECO:0000259" key="7">
    <source>
        <dbReference type="Pfam" id="PF00534"/>
    </source>
</evidence>
<dbReference type="Gene3D" id="3.40.50.2000">
    <property type="entry name" value="Glycogen Phosphorylase B"/>
    <property type="match status" value="1"/>
</dbReference>
<dbReference type="OrthoDB" id="10032790at2759"/>
<dbReference type="InterPro" id="IPR051862">
    <property type="entry name" value="GT-like_domain_containing_1"/>
</dbReference>
<organism evidence="9 10">
    <name type="scientific">Caligus rogercresseyi</name>
    <name type="common">Sea louse</name>
    <dbReference type="NCBI Taxonomy" id="217165"/>
    <lineage>
        <taxon>Eukaryota</taxon>
        <taxon>Metazoa</taxon>
        <taxon>Ecdysozoa</taxon>
        <taxon>Arthropoda</taxon>
        <taxon>Crustacea</taxon>
        <taxon>Multicrustacea</taxon>
        <taxon>Hexanauplia</taxon>
        <taxon>Copepoda</taxon>
        <taxon>Siphonostomatoida</taxon>
        <taxon>Caligidae</taxon>
        <taxon>Caligus</taxon>
    </lineage>
</organism>
<dbReference type="Proteomes" id="UP000595437">
    <property type="component" value="Chromosome 8"/>
</dbReference>
<evidence type="ECO:0000256" key="4">
    <source>
        <dbReference type="ARBA" id="ARBA00044517"/>
    </source>
</evidence>
<dbReference type="SUPFAM" id="SSF53756">
    <property type="entry name" value="UDP-Glycosyltransferase/glycogen phosphorylase"/>
    <property type="match status" value="1"/>
</dbReference>